<gene>
    <name evidence="1" type="ORF">CPELLU_LOCUS15799</name>
</gene>
<evidence type="ECO:0000313" key="1">
    <source>
        <dbReference type="EMBL" id="CAG8769749.1"/>
    </source>
</evidence>
<protein>
    <submittedName>
        <fullName evidence="1">5166_t:CDS:1</fullName>
    </submittedName>
</protein>
<proteinExistence type="predicted"/>
<reference evidence="1" key="1">
    <citation type="submission" date="2021-06" db="EMBL/GenBank/DDBJ databases">
        <authorList>
            <person name="Kallberg Y."/>
            <person name="Tangrot J."/>
            <person name="Rosling A."/>
        </authorList>
    </citation>
    <scope>NUCLEOTIDE SEQUENCE</scope>
    <source>
        <strain evidence="1">FL966</strain>
    </source>
</reference>
<dbReference type="OrthoDB" id="10554332at2759"/>
<dbReference type="AlphaFoldDB" id="A0A9N9J8N9"/>
<evidence type="ECO:0000313" key="2">
    <source>
        <dbReference type="Proteomes" id="UP000789759"/>
    </source>
</evidence>
<dbReference type="Proteomes" id="UP000789759">
    <property type="component" value="Unassembled WGS sequence"/>
</dbReference>
<feature type="non-terminal residue" evidence="1">
    <location>
        <position position="188"/>
    </location>
</feature>
<dbReference type="EMBL" id="CAJVQA010021583">
    <property type="protein sequence ID" value="CAG8769749.1"/>
    <property type="molecule type" value="Genomic_DNA"/>
</dbReference>
<comment type="caution">
    <text evidence="1">The sequence shown here is derived from an EMBL/GenBank/DDBJ whole genome shotgun (WGS) entry which is preliminary data.</text>
</comment>
<name>A0A9N9J8N9_9GLOM</name>
<organism evidence="1 2">
    <name type="scientific">Cetraspora pellucida</name>
    <dbReference type="NCBI Taxonomy" id="1433469"/>
    <lineage>
        <taxon>Eukaryota</taxon>
        <taxon>Fungi</taxon>
        <taxon>Fungi incertae sedis</taxon>
        <taxon>Mucoromycota</taxon>
        <taxon>Glomeromycotina</taxon>
        <taxon>Glomeromycetes</taxon>
        <taxon>Diversisporales</taxon>
        <taxon>Gigasporaceae</taxon>
        <taxon>Cetraspora</taxon>
    </lineage>
</organism>
<accession>A0A9N9J8N9</accession>
<keyword evidence="2" id="KW-1185">Reference proteome</keyword>
<sequence>IIDEVETIYKEDLKSFENKSVLIFSDNELQEIDNNIARNLNEDTITYFTKKLALKVIYHTLMPIEYPETSSESVAYIYNVEGWKEPLAIFKDIDNIKQKLQTFVKQANEDLLDVTPTHIITELLLTAKLKEVELIFDKLLALDNNLMVQYYKQPYIIASLNPNILKILHDLWYMAPNSTNCAEAAHIM</sequence>
<feature type="non-terminal residue" evidence="1">
    <location>
        <position position="1"/>
    </location>
</feature>